<dbReference type="Proteomes" id="UP000238312">
    <property type="component" value="Unassembled WGS sequence"/>
</dbReference>
<protein>
    <submittedName>
        <fullName evidence="2">Uncharacterized protein</fullName>
    </submittedName>
</protein>
<evidence type="ECO:0000256" key="1">
    <source>
        <dbReference type="SAM" id="MobiDB-lite"/>
    </source>
</evidence>
<evidence type="ECO:0000313" key="3">
    <source>
        <dbReference type="Proteomes" id="UP000238312"/>
    </source>
</evidence>
<evidence type="ECO:0000313" key="2">
    <source>
        <dbReference type="EMBL" id="PRX66989.1"/>
    </source>
</evidence>
<name>A0A2T0N484_9ACTN</name>
<organism evidence="2 3">
    <name type="scientific">Nonomuraea fuscirosea</name>
    <dbReference type="NCBI Taxonomy" id="1291556"/>
    <lineage>
        <taxon>Bacteria</taxon>
        <taxon>Bacillati</taxon>
        <taxon>Actinomycetota</taxon>
        <taxon>Actinomycetes</taxon>
        <taxon>Streptosporangiales</taxon>
        <taxon>Streptosporangiaceae</taxon>
        <taxon>Nonomuraea</taxon>
    </lineage>
</organism>
<sequence>MARQREVRTQAQFAEKTDALAVQLETRSLTMTELRAYARQHGCTSAWPTSTPWSKWRAGGGADEQR</sequence>
<comment type="caution">
    <text evidence="2">The sequence shown here is derived from an EMBL/GenBank/DDBJ whole genome shotgun (WGS) entry which is preliminary data.</text>
</comment>
<dbReference type="EMBL" id="PVNG01000005">
    <property type="protein sequence ID" value="PRX66989.1"/>
    <property type="molecule type" value="Genomic_DNA"/>
</dbReference>
<reference evidence="2 3" key="1">
    <citation type="submission" date="2018-03" db="EMBL/GenBank/DDBJ databases">
        <title>Genomic Encyclopedia of Type Strains, Phase III (KMG-III): the genomes of soil and plant-associated and newly described type strains.</title>
        <authorList>
            <person name="Whitman W."/>
        </authorList>
    </citation>
    <scope>NUCLEOTIDE SEQUENCE [LARGE SCALE GENOMIC DNA]</scope>
    <source>
        <strain evidence="2 3">CGMCC 4.7104</strain>
    </source>
</reference>
<accession>A0A2T0N484</accession>
<gene>
    <name evidence="2" type="ORF">B0I32_105429</name>
</gene>
<dbReference type="RefSeq" id="WP_219911797.1">
    <property type="nucleotide sequence ID" value="NZ_PVNG01000005.1"/>
</dbReference>
<keyword evidence="3" id="KW-1185">Reference proteome</keyword>
<feature type="compositionally biased region" description="Polar residues" evidence="1">
    <location>
        <begin position="44"/>
        <end position="53"/>
    </location>
</feature>
<dbReference type="AlphaFoldDB" id="A0A2T0N484"/>
<proteinExistence type="predicted"/>
<feature type="region of interest" description="Disordered" evidence="1">
    <location>
        <begin position="44"/>
        <end position="66"/>
    </location>
</feature>